<reference evidence="1 2" key="1">
    <citation type="journal article" date="2018" name="Sci. Rep.">
        <title>Rhizobium tumorigenes sp. nov., a novel plant tumorigenic bacterium isolated from cane gall tumors on thornless blackberry.</title>
        <authorList>
            <person name="Kuzmanovi N."/>
            <person name="Smalla K."/>
            <person name="Gronow S."/>
            <person name="PuBawska J."/>
        </authorList>
    </citation>
    <scope>NUCLEOTIDE SEQUENCE [LARGE SCALE GENOMIC DNA]</scope>
    <source>
        <strain evidence="1 2">CCBAU 85046</strain>
    </source>
</reference>
<dbReference type="AlphaFoldDB" id="A0A2W4CD08"/>
<organism evidence="1 2">
    <name type="scientific">Rhizobium tubonense</name>
    <dbReference type="NCBI Taxonomy" id="484088"/>
    <lineage>
        <taxon>Bacteria</taxon>
        <taxon>Pseudomonadati</taxon>
        <taxon>Pseudomonadota</taxon>
        <taxon>Alphaproteobacteria</taxon>
        <taxon>Hyphomicrobiales</taxon>
        <taxon>Rhizobiaceae</taxon>
        <taxon>Rhizobium/Agrobacterium group</taxon>
        <taxon>Rhizobium</taxon>
    </lineage>
</organism>
<sequence length="159" mass="16317">MGQFSLVQNEHSGVGAIVASPVPKYAYLQGKPSGRKTTSPFYQMIEMSCVGALERHDGSANAGLDTISGYAEKCGDRHFAGVARWTESARSIADLPVASGGAGQQEPLLGGVWAGGKARAPSGGVCAGLPGLGEYIRKWDGAGGIVANSGEAKEIDCYA</sequence>
<dbReference type="OrthoDB" id="8377483at2"/>
<dbReference type="Proteomes" id="UP000248925">
    <property type="component" value="Unassembled WGS sequence"/>
</dbReference>
<name>A0A2W4CD08_9HYPH</name>
<accession>A0A2W4CD08</accession>
<evidence type="ECO:0000313" key="2">
    <source>
        <dbReference type="Proteomes" id="UP000248925"/>
    </source>
</evidence>
<dbReference type="RefSeq" id="WP_111162104.1">
    <property type="nucleotide sequence ID" value="NZ_PCDP01000040.1"/>
</dbReference>
<proteinExistence type="predicted"/>
<comment type="caution">
    <text evidence="1">The sequence shown here is derived from an EMBL/GenBank/DDBJ whole genome shotgun (WGS) entry which is preliminary data.</text>
</comment>
<dbReference type="EMBL" id="PCDP01000040">
    <property type="protein sequence ID" value="PZM11167.1"/>
    <property type="molecule type" value="Genomic_DNA"/>
</dbReference>
<protein>
    <submittedName>
        <fullName evidence="1">Uncharacterized protein</fullName>
    </submittedName>
</protein>
<gene>
    <name evidence="1" type="ORF">CPY51_20520</name>
</gene>
<keyword evidence="2" id="KW-1185">Reference proteome</keyword>
<evidence type="ECO:0000313" key="1">
    <source>
        <dbReference type="EMBL" id="PZM11167.1"/>
    </source>
</evidence>